<accession>W4LCH5</accession>
<dbReference type="HOGENOM" id="CLU_1599705_0_0_7"/>
<feature type="chain" id="PRO_5004845739" evidence="1">
    <location>
        <begin position="24"/>
        <end position="166"/>
    </location>
</feature>
<protein>
    <submittedName>
        <fullName evidence="2">Uncharacterized protein</fullName>
    </submittedName>
</protein>
<comment type="caution">
    <text evidence="2">The sequence shown here is derived from an EMBL/GenBank/DDBJ whole genome shotgun (WGS) entry which is preliminary data.</text>
</comment>
<evidence type="ECO:0000256" key="1">
    <source>
        <dbReference type="SAM" id="SignalP"/>
    </source>
</evidence>
<organism evidence="2 3">
    <name type="scientific">Candidatus Entotheonella gemina</name>
    <dbReference type="NCBI Taxonomy" id="1429439"/>
    <lineage>
        <taxon>Bacteria</taxon>
        <taxon>Pseudomonadati</taxon>
        <taxon>Nitrospinota/Tectimicrobiota group</taxon>
        <taxon>Candidatus Tectimicrobiota</taxon>
        <taxon>Candidatus Entotheonellia</taxon>
        <taxon>Candidatus Entotheonellales</taxon>
        <taxon>Candidatus Entotheonellaceae</taxon>
        <taxon>Candidatus Entotheonella</taxon>
    </lineage>
</organism>
<dbReference type="EMBL" id="AZHX01002365">
    <property type="protein sequence ID" value="ETW95026.1"/>
    <property type="molecule type" value="Genomic_DNA"/>
</dbReference>
<proteinExistence type="predicted"/>
<dbReference type="AlphaFoldDB" id="W4LCH5"/>
<keyword evidence="3" id="KW-1185">Reference proteome</keyword>
<keyword evidence="1" id="KW-0732">Signal</keyword>
<evidence type="ECO:0000313" key="2">
    <source>
        <dbReference type="EMBL" id="ETW95026.1"/>
    </source>
</evidence>
<gene>
    <name evidence="2" type="ORF">ETSY2_48730</name>
</gene>
<reference evidence="2 3" key="1">
    <citation type="journal article" date="2014" name="Nature">
        <title>An environmental bacterial taxon with a large and distinct metabolic repertoire.</title>
        <authorList>
            <person name="Wilson M.C."/>
            <person name="Mori T."/>
            <person name="Ruckert C."/>
            <person name="Uria A.R."/>
            <person name="Helf M.J."/>
            <person name="Takada K."/>
            <person name="Gernert C."/>
            <person name="Steffens U.A."/>
            <person name="Heycke N."/>
            <person name="Schmitt S."/>
            <person name="Rinke C."/>
            <person name="Helfrich E.J."/>
            <person name="Brachmann A.O."/>
            <person name="Gurgui C."/>
            <person name="Wakimoto T."/>
            <person name="Kracht M."/>
            <person name="Crusemann M."/>
            <person name="Hentschel U."/>
            <person name="Abe I."/>
            <person name="Matsunaga S."/>
            <person name="Kalinowski J."/>
            <person name="Takeyama H."/>
            <person name="Piel J."/>
        </authorList>
    </citation>
    <scope>NUCLEOTIDE SEQUENCE [LARGE SCALE GENOMIC DNA]</scope>
    <source>
        <strain evidence="3">TSY2</strain>
    </source>
</reference>
<evidence type="ECO:0000313" key="3">
    <source>
        <dbReference type="Proteomes" id="UP000019140"/>
    </source>
</evidence>
<sequence length="166" mass="18011">MGQFMNIIVFVCVLSACAFGAGAEPSSKPSTPTLPMLLTTVGQTQVILHDMRDADQRLVLELRSPDVTSMPSRGALHLTFDARISNISEPSTPMPLRLETAVTDQQVTFFLARDPFAFPQPWSYTVTIAFHQLPQTGAVTWGNLTPQKVTYPSPPPAGQVNTLPGT</sequence>
<feature type="signal peptide" evidence="1">
    <location>
        <begin position="1"/>
        <end position="23"/>
    </location>
</feature>
<name>W4LCH5_9BACT</name>
<dbReference type="Proteomes" id="UP000019140">
    <property type="component" value="Unassembled WGS sequence"/>
</dbReference>